<keyword evidence="1" id="KW-1133">Transmembrane helix</keyword>
<gene>
    <name evidence="2" type="ORF">BDA99DRAFT_530470</name>
</gene>
<proteinExistence type="predicted"/>
<dbReference type="EMBL" id="JAIXMP010000072">
    <property type="protein sequence ID" value="KAI9243449.1"/>
    <property type="molecule type" value="Genomic_DNA"/>
</dbReference>
<feature type="transmembrane region" description="Helical" evidence="1">
    <location>
        <begin position="109"/>
        <end position="128"/>
    </location>
</feature>
<keyword evidence="3" id="KW-1185">Reference proteome</keyword>
<keyword evidence="1" id="KW-0812">Transmembrane</keyword>
<keyword evidence="1" id="KW-0472">Membrane</keyword>
<organism evidence="2 3">
    <name type="scientific">Phascolomyces articulosus</name>
    <dbReference type="NCBI Taxonomy" id="60185"/>
    <lineage>
        <taxon>Eukaryota</taxon>
        <taxon>Fungi</taxon>
        <taxon>Fungi incertae sedis</taxon>
        <taxon>Mucoromycota</taxon>
        <taxon>Mucoromycotina</taxon>
        <taxon>Mucoromycetes</taxon>
        <taxon>Mucorales</taxon>
        <taxon>Lichtheimiaceae</taxon>
        <taxon>Phascolomyces</taxon>
    </lineage>
</organism>
<feature type="transmembrane region" description="Helical" evidence="1">
    <location>
        <begin position="53"/>
        <end position="76"/>
    </location>
</feature>
<evidence type="ECO:0000313" key="2">
    <source>
        <dbReference type="EMBL" id="KAI9243449.1"/>
    </source>
</evidence>
<name>A0AAD5P6T6_9FUNG</name>
<reference evidence="2" key="1">
    <citation type="journal article" date="2022" name="IScience">
        <title>Evolution of zygomycete secretomes and the origins of terrestrial fungal ecologies.</title>
        <authorList>
            <person name="Chang Y."/>
            <person name="Wang Y."/>
            <person name="Mondo S."/>
            <person name="Ahrendt S."/>
            <person name="Andreopoulos W."/>
            <person name="Barry K."/>
            <person name="Beard J."/>
            <person name="Benny G.L."/>
            <person name="Blankenship S."/>
            <person name="Bonito G."/>
            <person name="Cuomo C."/>
            <person name="Desiro A."/>
            <person name="Gervers K.A."/>
            <person name="Hundley H."/>
            <person name="Kuo A."/>
            <person name="LaButti K."/>
            <person name="Lang B.F."/>
            <person name="Lipzen A."/>
            <person name="O'Donnell K."/>
            <person name="Pangilinan J."/>
            <person name="Reynolds N."/>
            <person name="Sandor L."/>
            <person name="Smith M.E."/>
            <person name="Tsang A."/>
            <person name="Grigoriev I.V."/>
            <person name="Stajich J.E."/>
            <person name="Spatafora J.W."/>
        </authorList>
    </citation>
    <scope>NUCLEOTIDE SEQUENCE</scope>
    <source>
        <strain evidence="2">RSA 2281</strain>
    </source>
</reference>
<accession>A0AAD5P6T6</accession>
<sequence length="130" mass="15186">IYQDRKHNKLSSFHVYIPLTVCKSSQIFLKFLLIYPTSPIKTQEVSENEKFALFFSFCPNSLFFWLSQVVICLYSFISPGGYNEEQPYHVLVLPFLLLYLWAQRDFLEAGVVLFVNLSIMYVLTRLILSG</sequence>
<protein>
    <submittedName>
        <fullName evidence="2">Uncharacterized protein</fullName>
    </submittedName>
</protein>
<reference evidence="2" key="2">
    <citation type="submission" date="2023-02" db="EMBL/GenBank/DDBJ databases">
        <authorList>
            <consortium name="DOE Joint Genome Institute"/>
            <person name="Mondo S.J."/>
            <person name="Chang Y."/>
            <person name="Wang Y."/>
            <person name="Ahrendt S."/>
            <person name="Andreopoulos W."/>
            <person name="Barry K."/>
            <person name="Beard J."/>
            <person name="Benny G.L."/>
            <person name="Blankenship S."/>
            <person name="Bonito G."/>
            <person name="Cuomo C."/>
            <person name="Desiro A."/>
            <person name="Gervers K.A."/>
            <person name="Hundley H."/>
            <person name="Kuo A."/>
            <person name="LaButti K."/>
            <person name="Lang B.F."/>
            <person name="Lipzen A."/>
            <person name="O'Donnell K."/>
            <person name="Pangilinan J."/>
            <person name="Reynolds N."/>
            <person name="Sandor L."/>
            <person name="Smith M.W."/>
            <person name="Tsang A."/>
            <person name="Grigoriev I.V."/>
            <person name="Stajich J.E."/>
            <person name="Spatafora J.W."/>
        </authorList>
    </citation>
    <scope>NUCLEOTIDE SEQUENCE</scope>
    <source>
        <strain evidence="2">RSA 2281</strain>
    </source>
</reference>
<dbReference type="Proteomes" id="UP001209540">
    <property type="component" value="Unassembled WGS sequence"/>
</dbReference>
<evidence type="ECO:0000313" key="3">
    <source>
        <dbReference type="Proteomes" id="UP001209540"/>
    </source>
</evidence>
<comment type="caution">
    <text evidence="2">The sequence shown here is derived from an EMBL/GenBank/DDBJ whole genome shotgun (WGS) entry which is preliminary data.</text>
</comment>
<dbReference type="AlphaFoldDB" id="A0AAD5P6T6"/>
<feature type="non-terminal residue" evidence="2">
    <location>
        <position position="130"/>
    </location>
</feature>
<evidence type="ECO:0000256" key="1">
    <source>
        <dbReference type="SAM" id="Phobius"/>
    </source>
</evidence>